<keyword evidence="3" id="KW-1185">Reference proteome</keyword>
<evidence type="ECO:0000256" key="1">
    <source>
        <dbReference type="SAM" id="MobiDB-lite"/>
    </source>
</evidence>
<accession>A0ABS9RRM7</accession>
<feature type="region of interest" description="Disordered" evidence="1">
    <location>
        <begin position="327"/>
        <end position="362"/>
    </location>
</feature>
<dbReference type="PANTHER" id="PTHR42941">
    <property type="entry name" value="SLL1037 PROTEIN"/>
    <property type="match status" value="1"/>
</dbReference>
<dbReference type="Proteomes" id="UP001202117">
    <property type="component" value="Unassembled WGS sequence"/>
</dbReference>
<evidence type="ECO:0000313" key="3">
    <source>
        <dbReference type="Proteomes" id="UP001202117"/>
    </source>
</evidence>
<comment type="caution">
    <text evidence="2">The sequence shown here is derived from an EMBL/GenBank/DDBJ whole genome shotgun (WGS) entry which is preliminary data.</text>
</comment>
<dbReference type="EMBL" id="JAKVPY010000005">
    <property type="protein sequence ID" value="MCH4562508.1"/>
    <property type="molecule type" value="Genomic_DNA"/>
</dbReference>
<dbReference type="PANTHER" id="PTHR42941:SF1">
    <property type="entry name" value="SLL1037 PROTEIN"/>
    <property type="match status" value="1"/>
</dbReference>
<reference evidence="2 3" key="1">
    <citation type="submission" date="2022-02" db="EMBL/GenBank/DDBJ databases">
        <title>Halomonas fukangensis sp. nov., a halophilic bacterium isolated from a bulk soil of Kalidium foliatum at Fukang.</title>
        <authorList>
            <person name="Huang Y."/>
        </authorList>
    </citation>
    <scope>NUCLEOTIDE SEQUENCE [LARGE SCALE GENOMIC DNA]</scope>
    <source>
        <strain evidence="2 3">EGI 63088</strain>
    </source>
</reference>
<dbReference type="SUPFAM" id="SSF53850">
    <property type="entry name" value="Periplasmic binding protein-like II"/>
    <property type="match status" value="1"/>
</dbReference>
<protein>
    <submittedName>
        <fullName evidence="2">TAXI family TRAP transporter solute-binding subunit</fullName>
    </submittedName>
</protein>
<dbReference type="RefSeq" id="WP_240567320.1">
    <property type="nucleotide sequence ID" value="NZ_JAKVPY010000005.1"/>
</dbReference>
<feature type="compositionally biased region" description="Basic and acidic residues" evidence="1">
    <location>
        <begin position="352"/>
        <end position="362"/>
    </location>
</feature>
<dbReference type="Gene3D" id="3.40.190.10">
    <property type="entry name" value="Periplasmic binding protein-like II"/>
    <property type="match status" value="2"/>
</dbReference>
<dbReference type="InterPro" id="IPR011852">
    <property type="entry name" value="TRAP_TAXI"/>
</dbReference>
<organism evidence="2 3">
    <name type="scientific">Halomonas flagellata</name>
    <dbReference type="NCBI Taxonomy" id="2920385"/>
    <lineage>
        <taxon>Bacteria</taxon>
        <taxon>Pseudomonadati</taxon>
        <taxon>Pseudomonadota</taxon>
        <taxon>Gammaproteobacteria</taxon>
        <taxon>Oceanospirillales</taxon>
        <taxon>Halomonadaceae</taxon>
        <taxon>Halomonas</taxon>
    </lineage>
</organism>
<dbReference type="NCBIfam" id="TIGR02122">
    <property type="entry name" value="TRAP_TAXI"/>
    <property type="match status" value="1"/>
</dbReference>
<dbReference type="Pfam" id="PF16868">
    <property type="entry name" value="NMT1_3"/>
    <property type="match status" value="1"/>
</dbReference>
<feature type="compositionally biased region" description="Acidic residues" evidence="1">
    <location>
        <begin position="336"/>
        <end position="351"/>
    </location>
</feature>
<proteinExistence type="predicted"/>
<sequence>MTDERFFCLPTLVAAGGLLIWGSMAMAQERADWPERIRVATASIGGTYHIYGHGLSARITDELDLLADTRATGGPYHNMILVHTGEAELGFVTLGPARELWEGEAEFADGEKMRNVRALFPMYRTPFHVVTQADSGIENIDDLSGARVGVGPMGGTCATYWERFFDELGVEDVRLQYAGASLLADYVLGGLSDAFAFCAGLPIKAFEHVESRQEVRMFGLTEEQQATLVDAFPVTPYEIPADTYASMDAPQASVAFWNFAIGHKDLDEGFVHELMALVLEDNDAMQEIHPAAAETRPEHMEKNDVIWFHPGAVRYYREQGLEVSEAMIPPEMRQEENEEAAETEGEGEGGEGEGRAEEGAEQ</sequence>
<name>A0ABS9RRM7_9GAMM</name>
<evidence type="ECO:0000313" key="2">
    <source>
        <dbReference type="EMBL" id="MCH4562508.1"/>
    </source>
</evidence>
<gene>
    <name evidence="2" type="ORF">MKP05_05075</name>
</gene>